<dbReference type="InterPro" id="IPR029058">
    <property type="entry name" value="AB_hydrolase_fold"/>
</dbReference>
<keyword evidence="2" id="KW-1185">Reference proteome</keyword>
<protein>
    <submittedName>
        <fullName evidence="1">Alpha/beta hydrolase</fullName>
    </submittedName>
</protein>
<dbReference type="SUPFAM" id="SSF53474">
    <property type="entry name" value="alpha/beta-Hydrolases"/>
    <property type="match status" value="1"/>
</dbReference>
<dbReference type="RefSeq" id="WP_325774670.1">
    <property type="nucleotide sequence ID" value="NZ_VTDN01000002.1"/>
</dbReference>
<proteinExistence type="predicted"/>
<accession>A0ABU6DRP8</accession>
<name>A0ABU6DRP8_9GAMM</name>
<keyword evidence="1" id="KW-0378">Hydrolase</keyword>
<reference evidence="1 2" key="1">
    <citation type="submission" date="2019-08" db="EMBL/GenBank/DDBJ databases">
        <title>Five species of Acinetobacter isolated from floral nectar and animal pollinators.</title>
        <authorList>
            <person name="Hendry T.A."/>
        </authorList>
    </citation>
    <scope>NUCLEOTIDE SEQUENCE [LARGE SCALE GENOMIC DNA]</scope>
    <source>
        <strain evidence="1 2">MD18.27</strain>
    </source>
</reference>
<dbReference type="Gene3D" id="3.40.50.1820">
    <property type="entry name" value="alpha/beta hydrolase"/>
    <property type="match status" value="1"/>
</dbReference>
<evidence type="ECO:0000313" key="2">
    <source>
        <dbReference type="Proteomes" id="UP001339883"/>
    </source>
</evidence>
<dbReference type="InterPro" id="IPR010662">
    <property type="entry name" value="RBBP9/YdeN"/>
</dbReference>
<organism evidence="1 2">
    <name type="scientific">Acinetobacter pollinis</name>
    <dbReference type="NCBI Taxonomy" id="2605270"/>
    <lineage>
        <taxon>Bacteria</taxon>
        <taxon>Pseudomonadati</taxon>
        <taxon>Pseudomonadota</taxon>
        <taxon>Gammaproteobacteria</taxon>
        <taxon>Moraxellales</taxon>
        <taxon>Moraxellaceae</taxon>
        <taxon>Acinetobacter</taxon>
    </lineage>
</organism>
<sequence length="211" mass="23988">MRKVHNLIVPGVGGSNEQHWQSWIESRLSNCTRVQQNWDTPILDEWVEQWIQTVQSLDEHVDLQIIAHSFGCLTSIAALNKYPQLVSRVKKLILVAPANPSRFAKTGFSHHSVETYSSFFEQLKITVPTTMIISENDPWLSFSDAKHFANLWNVATVNLGRVGHINVDSGFGAFPELIPHLLLNYKQRMLEQNSSLLLKITQRQFLAQSGL</sequence>
<gene>
    <name evidence="1" type="ORF">I2F25_03355</name>
</gene>
<dbReference type="Proteomes" id="UP001339883">
    <property type="component" value="Unassembled WGS sequence"/>
</dbReference>
<dbReference type="EMBL" id="VTDN01000002">
    <property type="protein sequence ID" value="MEB5476093.1"/>
    <property type="molecule type" value="Genomic_DNA"/>
</dbReference>
<evidence type="ECO:0000313" key="1">
    <source>
        <dbReference type="EMBL" id="MEB5476093.1"/>
    </source>
</evidence>
<dbReference type="Pfam" id="PF06821">
    <property type="entry name" value="Ser_hydrolase"/>
    <property type="match status" value="1"/>
</dbReference>
<comment type="caution">
    <text evidence="1">The sequence shown here is derived from an EMBL/GenBank/DDBJ whole genome shotgun (WGS) entry which is preliminary data.</text>
</comment>
<dbReference type="GO" id="GO:0016787">
    <property type="term" value="F:hydrolase activity"/>
    <property type="evidence" value="ECO:0007669"/>
    <property type="project" value="UniProtKB-KW"/>
</dbReference>